<dbReference type="EC" id="5.2.1.8" evidence="6"/>
<feature type="domain" description="PPIase FKBP-type" evidence="9">
    <location>
        <begin position="156"/>
        <end position="241"/>
    </location>
</feature>
<sequence>MKQTIKLSLVAASVLALAACNQKAEEKPAELKLETEAQQQAYGIGASVGNFLQKDLEDKSSFGIELDQALLMRGFEDALAGKAQLDEAKIREVLTALDTSVREKQAEKVKLEAEQNKVEGEKYLAENAKKDGVVVTESGLQYEVLTEGEGKKPVDTDHVKVHYKGTLLDGTEFDSSYARNQPASFGLRQVIKGWTEGLQLMPVGSKFKFTIPPELGYGERNLGKIPANSTLIFEVELLEIQEDEKKAEAE</sequence>
<protein>
    <recommendedName>
        <fullName evidence="6">Peptidyl-prolyl cis-trans isomerase</fullName>
        <ecNumber evidence="6">5.2.1.8</ecNumber>
    </recommendedName>
</protein>
<dbReference type="EMBL" id="MKJU01000029">
    <property type="protein sequence ID" value="OHU89411.1"/>
    <property type="molecule type" value="Genomic_DNA"/>
</dbReference>
<comment type="caution">
    <text evidence="10">The sequence shown here is derived from an EMBL/GenBank/DDBJ whole genome shotgun (WGS) entry which is preliminary data.</text>
</comment>
<evidence type="ECO:0000259" key="9">
    <source>
        <dbReference type="PROSITE" id="PS50059"/>
    </source>
</evidence>
<comment type="similarity">
    <text evidence="2 6">Belongs to the FKBP-type PPIase family.</text>
</comment>
<dbReference type="OrthoDB" id="9814548at2"/>
<evidence type="ECO:0000313" key="10">
    <source>
        <dbReference type="EMBL" id="OHU89411.1"/>
    </source>
</evidence>
<dbReference type="Proteomes" id="UP000179786">
    <property type="component" value="Unassembled WGS sequence"/>
</dbReference>
<keyword evidence="4 5" id="KW-0413">Isomerase</keyword>
<evidence type="ECO:0000256" key="6">
    <source>
        <dbReference type="RuleBase" id="RU003915"/>
    </source>
</evidence>
<keyword evidence="3 5" id="KW-0697">Rotamase</keyword>
<keyword evidence="7" id="KW-0175">Coiled coil</keyword>
<feature type="signal peptide" evidence="8">
    <location>
        <begin position="1"/>
        <end position="18"/>
    </location>
</feature>
<evidence type="ECO:0000256" key="3">
    <source>
        <dbReference type="ARBA" id="ARBA00023110"/>
    </source>
</evidence>
<dbReference type="STRING" id="1859457.BET10_17480"/>
<dbReference type="InterPro" id="IPR036944">
    <property type="entry name" value="PPIase_FKBP_N_sf"/>
</dbReference>
<dbReference type="FunFam" id="3.10.50.40:FF:000006">
    <property type="entry name" value="Peptidyl-prolyl cis-trans isomerase"/>
    <property type="match status" value="1"/>
</dbReference>
<dbReference type="InterPro" id="IPR046357">
    <property type="entry name" value="PPIase_dom_sf"/>
</dbReference>
<dbReference type="GO" id="GO:0003755">
    <property type="term" value="F:peptidyl-prolyl cis-trans isomerase activity"/>
    <property type="evidence" value="ECO:0007669"/>
    <property type="project" value="UniProtKB-UniRule"/>
</dbReference>
<dbReference type="PROSITE" id="PS50059">
    <property type="entry name" value="FKBP_PPIASE"/>
    <property type="match status" value="1"/>
</dbReference>
<dbReference type="Pfam" id="PF01346">
    <property type="entry name" value="FKBP_N"/>
    <property type="match status" value="1"/>
</dbReference>
<dbReference type="InterPro" id="IPR001179">
    <property type="entry name" value="PPIase_FKBP_dom"/>
</dbReference>
<organism evidence="10 11">
    <name type="scientific">Pseudoalteromonas amylolytica</name>
    <dbReference type="NCBI Taxonomy" id="1859457"/>
    <lineage>
        <taxon>Bacteria</taxon>
        <taxon>Pseudomonadati</taxon>
        <taxon>Pseudomonadota</taxon>
        <taxon>Gammaproteobacteria</taxon>
        <taxon>Alteromonadales</taxon>
        <taxon>Pseudoalteromonadaceae</taxon>
        <taxon>Pseudoalteromonas</taxon>
    </lineage>
</organism>
<dbReference type="InterPro" id="IPR000774">
    <property type="entry name" value="PPIase_FKBP_N"/>
</dbReference>
<feature type="coiled-coil region" evidence="7">
    <location>
        <begin position="94"/>
        <end position="121"/>
    </location>
</feature>
<dbReference type="AlphaFoldDB" id="A0A1S1MVS4"/>
<evidence type="ECO:0000256" key="1">
    <source>
        <dbReference type="ARBA" id="ARBA00000971"/>
    </source>
</evidence>
<keyword evidence="11" id="KW-1185">Reference proteome</keyword>
<dbReference type="Gene3D" id="3.10.50.40">
    <property type="match status" value="1"/>
</dbReference>
<accession>A0A1S1MVS4</accession>
<dbReference type="PANTHER" id="PTHR43811:SF19">
    <property type="entry name" value="39 KDA FK506-BINDING NUCLEAR PROTEIN"/>
    <property type="match status" value="1"/>
</dbReference>
<dbReference type="RefSeq" id="WP_070986537.1">
    <property type="nucleotide sequence ID" value="NZ_MKJU01000029.1"/>
</dbReference>
<comment type="catalytic activity">
    <reaction evidence="1 5 6">
        <text>[protein]-peptidylproline (omega=180) = [protein]-peptidylproline (omega=0)</text>
        <dbReference type="Rhea" id="RHEA:16237"/>
        <dbReference type="Rhea" id="RHEA-COMP:10747"/>
        <dbReference type="Rhea" id="RHEA-COMP:10748"/>
        <dbReference type="ChEBI" id="CHEBI:83833"/>
        <dbReference type="ChEBI" id="CHEBI:83834"/>
        <dbReference type="EC" id="5.2.1.8"/>
    </reaction>
</comment>
<evidence type="ECO:0000256" key="4">
    <source>
        <dbReference type="ARBA" id="ARBA00023235"/>
    </source>
</evidence>
<evidence type="ECO:0000313" key="11">
    <source>
        <dbReference type="Proteomes" id="UP000179786"/>
    </source>
</evidence>
<dbReference type="PANTHER" id="PTHR43811">
    <property type="entry name" value="FKBP-TYPE PEPTIDYL-PROLYL CIS-TRANS ISOMERASE FKPA"/>
    <property type="match status" value="1"/>
</dbReference>
<dbReference type="Gene3D" id="1.10.287.460">
    <property type="entry name" value="Peptidyl-prolyl cis-trans isomerase, FKBP-type, N-terminal domain"/>
    <property type="match status" value="1"/>
</dbReference>
<proteinExistence type="inferred from homology"/>
<evidence type="ECO:0000256" key="5">
    <source>
        <dbReference type="PROSITE-ProRule" id="PRU00277"/>
    </source>
</evidence>
<dbReference type="GO" id="GO:0006457">
    <property type="term" value="P:protein folding"/>
    <property type="evidence" value="ECO:0007669"/>
    <property type="project" value="InterPro"/>
</dbReference>
<dbReference type="PROSITE" id="PS51257">
    <property type="entry name" value="PROKAR_LIPOPROTEIN"/>
    <property type="match status" value="1"/>
</dbReference>
<dbReference type="Pfam" id="PF00254">
    <property type="entry name" value="FKBP_C"/>
    <property type="match status" value="1"/>
</dbReference>
<evidence type="ECO:0000256" key="7">
    <source>
        <dbReference type="SAM" id="Coils"/>
    </source>
</evidence>
<evidence type="ECO:0000256" key="8">
    <source>
        <dbReference type="SAM" id="SignalP"/>
    </source>
</evidence>
<gene>
    <name evidence="10" type="ORF">BET10_17480</name>
</gene>
<dbReference type="SUPFAM" id="SSF54534">
    <property type="entry name" value="FKBP-like"/>
    <property type="match status" value="1"/>
</dbReference>
<feature type="chain" id="PRO_5010262081" description="Peptidyl-prolyl cis-trans isomerase" evidence="8">
    <location>
        <begin position="19"/>
        <end position="250"/>
    </location>
</feature>
<evidence type="ECO:0000256" key="2">
    <source>
        <dbReference type="ARBA" id="ARBA00006577"/>
    </source>
</evidence>
<keyword evidence="8" id="KW-0732">Signal</keyword>
<name>A0A1S1MVS4_9GAMM</name>
<dbReference type="NCBIfam" id="NF008150">
    <property type="entry name" value="PRK10902.1"/>
    <property type="match status" value="1"/>
</dbReference>
<reference evidence="10 11" key="1">
    <citation type="submission" date="2016-09" db="EMBL/GenBank/DDBJ databases">
        <title>Pseudoalteromonas amylolytica sp. nov., isolated from the surface seawater.</title>
        <authorList>
            <person name="Wu Y.-H."/>
            <person name="Cheng H."/>
            <person name="Jin X.-B."/>
            <person name="Wang C.-S."/>
            <person name="Xu X.-W."/>
        </authorList>
    </citation>
    <scope>NUCLEOTIDE SEQUENCE [LARGE SCALE GENOMIC DNA]</scope>
    <source>
        <strain evidence="10 11">JW1</strain>
    </source>
</reference>